<gene>
    <name evidence="1" type="primary">SRR6960551_1_4</name>
</gene>
<evidence type="ECO:0000313" key="2">
    <source>
        <dbReference type="Proteomes" id="UP000680734"/>
    </source>
</evidence>
<accession>A0A8S5L5N8</accession>
<feature type="non-terminal residue" evidence="1">
    <location>
        <position position="26"/>
    </location>
</feature>
<reference evidence="1" key="1">
    <citation type="submission" date="2020-09" db="EMBL/GenBank/DDBJ databases">
        <title>Leviviricetes taxonomy.</title>
        <authorList>
            <person name="Stockdale S.R."/>
            <person name="Callanan J."/>
            <person name="Adriaenssens E.M."/>
            <person name="Kuhn J.H."/>
            <person name="Rumnieks J."/>
            <person name="Shkoporov A."/>
            <person name="Draper L.A."/>
            <person name="Ross P."/>
            <person name="Hill C."/>
        </authorList>
    </citation>
    <scope>NUCLEOTIDE SEQUENCE</scope>
</reference>
<keyword evidence="2" id="KW-1185">Reference proteome</keyword>
<protein>
    <submittedName>
        <fullName evidence="1">Uncharacterized protein</fullName>
    </submittedName>
</protein>
<organism evidence="1 2">
    <name type="scientific">ssRNA phage SRR6960551_1</name>
    <dbReference type="NCBI Taxonomy" id="2786547"/>
    <lineage>
        <taxon>Viruses</taxon>
        <taxon>Riboviria</taxon>
        <taxon>Orthornavirae</taxon>
        <taxon>Lenarviricota</taxon>
        <taxon>Leviviricetes</taxon>
        <taxon>Norzivirales</taxon>
        <taxon>Atkinsviridae</taxon>
        <taxon>Alkesdovirus</taxon>
        <taxon>Alkesdovirus pelohabitans</taxon>
        <taxon>Rainacovirus pelohabitans</taxon>
    </lineage>
</organism>
<dbReference type="Proteomes" id="UP000680734">
    <property type="component" value="Segment"/>
</dbReference>
<dbReference type="GeneID" id="80397175"/>
<dbReference type="RefSeq" id="YP_010768942.1">
    <property type="nucleotide sequence ID" value="NC_073833.1"/>
</dbReference>
<name>A0A8S5L5N8_9VIRU</name>
<dbReference type="EMBL" id="BK014156">
    <property type="protein sequence ID" value="DAD52618.1"/>
    <property type="molecule type" value="Genomic_RNA"/>
</dbReference>
<sequence>MTPAATTWLVVVLDPRVKPGAKRTAA</sequence>
<dbReference type="KEGG" id="vg:80397175"/>
<proteinExistence type="predicted"/>
<evidence type="ECO:0000313" key="1">
    <source>
        <dbReference type="EMBL" id="DAD52618.1"/>
    </source>
</evidence>